<reference evidence="1 2" key="1">
    <citation type="journal article" date="2021" name="Commun. Biol.">
        <title>The genome of Shorea leprosula (Dipterocarpaceae) highlights the ecological relevance of drought in aseasonal tropical rainforests.</title>
        <authorList>
            <person name="Ng K.K.S."/>
            <person name="Kobayashi M.J."/>
            <person name="Fawcett J.A."/>
            <person name="Hatakeyama M."/>
            <person name="Paape T."/>
            <person name="Ng C.H."/>
            <person name="Ang C.C."/>
            <person name="Tnah L.H."/>
            <person name="Lee C.T."/>
            <person name="Nishiyama T."/>
            <person name="Sese J."/>
            <person name="O'Brien M.J."/>
            <person name="Copetti D."/>
            <person name="Mohd Noor M.I."/>
            <person name="Ong R.C."/>
            <person name="Putra M."/>
            <person name="Sireger I.Z."/>
            <person name="Indrioko S."/>
            <person name="Kosugi Y."/>
            <person name="Izuno A."/>
            <person name="Isagi Y."/>
            <person name="Lee S.L."/>
            <person name="Shimizu K.K."/>
        </authorList>
    </citation>
    <scope>NUCLEOTIDE SEQUENCE [LARGE SCALE GENOMIC DNA]</scope>
    <source>
        <strain evidence="1">214</strain>
    </source>
</reference>
<dbReference type="PANTHER" id="PTHR17630:SF44">
    <property type="entry name" value="PROTEIN AIM2"/>
    <property type="match status" value="1"/>
</dbReference>
<keyword evidence="2" id="KW-1185">Reference proteome</keyword>
<dbReference type="PANTHER" id="PTHR17630">
    <property type="entry name" value="DIENELACTONE HYDROLASE"/>
    <property type="match status" value="1"/>
</dbReference>
<comment type="caution">
    <text evidence="1">The sequence shown here is derived from an EMBL/GenBank/DDBJ whole genome shotgun (WGS) entry which is preliminary data.</text>
</comment>
<organism evidence="1 2">
    <name type="scientific">Rubroshorea leprosula</name>
    <dbReference type="NCBI Taxonomy" id="152421"/>
    <lineage>
        <taxon>Eukaryota</taxon>
        <taxon>Viridiplantae</taxon>
        <taxon>Streptophyta</taxon>
        <taxon>Embryophyta</taxon>
        <taxon>Tracheophyta</taxon>
        <taxon>Spermatophyta</taxon>
        <taxon>Magnoliopsida</taxon>
        <taxon>eudicotyledons</taxon>
        <taxon>Gunneridae</taxon>
        <taxon>Pentapetalae</taxon>
        <taxon>rosids</taxon>
        <taxon>malvids</taxon>
        <taxon>Malvales</taxon>
        <taxon>Dipterocarpaceae</taxon>
        <taxon>Rubroshorea</taxon>
    </lineage>
</organism>
<dbReference type="EMBL" id="BPVZ01000146">
    <property type="protein sequence ID" value="GKV41031.1"/>
    <property type="molecule type" value="Genomic_DNA"/>
</dbReference>
<name>A0AAV5LU46_9ROSI</name>
<evidence type="ECO:0000313" key="1">
    <source>
        <dbReference type="EMBL" id="GKV41031.1"/>
    </source>
</evidence>
<dbReference type="AlphaFoldDB" id="A0AAV5LU46"/>
<protein>
    <submittedName>
        <fullName evidence="1">Uncharacterized protein</fullName>
    </submittedName>
</protein>
<evidence type="ECO:0000313" key="2">
    <source>
        <dbReference type="Proteomes" id="UP001054252"/>
    </source>
</evidence>
<dbReference type="Proteomes" id="UP001054252">
    <property type="component" value="Unassembled WGS sequence"/>
</dbReference>
<gene>
    <name evidence="1" type="ORF">SLEP1_g48612</name>
</gene>
<accession>A0AAV5LU46</accession>
<sequence length="63" mass="7239">MQLVLQDFAGVVRFQHFSFYTKSEYIQAAVLLHPSFVTVDDIKEIKAPIAVLGAEMDRQDFYT</sequence>
<proteinExistence type="predicted"/>